<dbReference type="InterPro" id="IPR000109">
    <property type="entry name" value="POT_fam"/>
</dbReference>
<comment type="catalytic activity">
    <reaction evidence="17">
        <text>carnosine(out) + n H(+)(out) = carnosine(in) + n H(+)(in)</text>
        <dbReference type="Rhea" id="RHEA:76383"/>
        <dbReference type="ChEBI" id="CHEBI:15378"/>
        <dbReference type="ChEBI" id="CHEBI:57485"/>
    </reaction>
    <physiologicalReaction direction="left-to-right" evidence="17">
        <dbReference type="Rhea" id="RHEA:76384"/>
    </physiologicalReaction>
</comment>
<dbReference type="Proteomes" id="UP000002280">
    <property type="component" value="Unplaced"/>
</dbReference>
<evidence type="ECO:0000256" key="14">
    <source>
        <dbReference type="ARBA" id="ARBA00023180"/>
    </source>
</evidence>
<evidence type="ECO:0000256" key="8">
    <source>
        <dbReference type="ARBA" id="ARBA00022847"/>
    </source>
</evidence>
<dbReference type="InterPro" id="IPR036259">
    <property type="entry name" value="MFS_trans_sf"/>
</dbReference>
<evidence type="ECO:0000256" key="15">
    <source>
        <dbReference type="ARBA" id="ARBA00023228"/>
    </source>
</evidence>
<dbReference type="InParanoid" id="H9H673"/>
<feature type="transmembrane region" description="Helical" evidence="24">
    <location>
        <begin position="75"/>
        <end position="92"/>
    </location>
</feature>
<dbReference type="Ensembl" id="ENSMODT00000008246.4">
    <property type="protein sequence ID" value="ENSMODP00000008082.4"/>
    <property type="gene ID" value="ENSMODG00000006514.4"/>
</dbReference>
<dbReference type="Gene3D" id="1.20.1250.20">
    <property type="entry name" value="MFS general substrate transporter like domains"/>
    <property type="match status" value="1"/>
</dbReference>
<dbReference type="GeneTree" id="ENSGT00940000161889"/>
<dbReference type="FunCoup" id="H9H673">
    <property type="interactions" value="37"/>
</dbReference>
<feature type="transmembrane region" description="Helical" evidence="24">
    <location>
        <begin position="407"/>
        <end position="424"/>
    </location>
</feature>
<keyword evidence="15" id="KW-0458">Lysosome</keyword>
<dbReference type="eggNOG" id="KOG1237">
    <property type="taxonomic scope" value="Eukaryota"/>
</dbReference>
<dbReference type="STRING" id="13616.ENSMODP00000008082"/>
<comment type="similarity">
    <text evidence="3">Belongs to the major facilitator superfamily. Proton-dependent oligopeptide transporter (POT/PTR) (TC 2.A.17) family.</text>
</comment>
<dbReference type="HOGENOM" id="CLU_009313_6_1_1"/>
<evidence type="ECO:0000256" key="6">
    <source>
        <dbReference type="ARBA" id="ARBA00022692"/>
    </source>
</evidence>
<accession>H9H673</accession>
<reference evidence="25" key="2">
    <citation type="submission" date="2025-08" db="UniProtKB">
        <authorList>
            <consortium name="Ensembl"/>
        </authorList>
    </citation>
    <scope>IDENTIFICATION</scope>
</reference>
<keyword evidence="13 24" id="KW-0472">Membrane</keyword>
<evidence type="ECO:0000256" key="12">
    <source>
        <dbReference type="ARBA" id="ARBA00022989"/>
    </source>
</evidence>
<evidence type="ECO:0000256" key="2">
    <source>
        <dbReference type="ARBA" id="ARBA00004337"/>
    </source>
</evidence>
<keyword evidence="10" id="KW-0391">Immunity</keyword>
<comment type="function">
    <text evidence="20">Proton-coupled amino-acid transporter that transports free histidine and certain di- and tripeptides, and is involved in innate immune response. Also able to transport carnosine. Involved in the detection of microbial pathogens by toll-like receptors (TLRs) and NOD-like receptors (NLRs), probably by mediating transport of bacterial peptidoglycans across the endolysosomal membrane: catalyzes the transport of certain bacterial peptidoglycans, such as muramyl dipeptide (MDP), the NOD2 ligand.</text>
</comment>
<evidence type="ECO:0000256" key="23">
    <source>
        <dbReference type="ARBA" id="ARBA00083773"/>
    </source>
</evidence>
<evidence type="ECO:0000313" key="25">
    <source>
        <dbReference type="Ensembl" id="ENSMODP00000008082.4"/>
    </source>
</evidence>
<feature type="transmembrane region" description="Helical" evidence="24">
    <location>
        <begin position="45"/>
        <end position="63"/>
    </location>
</feature>
<evidence type="ECO:0000256" key="4">
    <source>
        <dbReference type="ARBA" id="ARBA00022448"/>
    </source>
</evidence>
<evidence type="ECO:0000256" key="19">
    <source>
        <dbReference type="ARBA" id="ARBA00051489"/>
    </source>
</evidence>
<feature type="transmembrane region" description="Helical" evidence="24">
    <location>
        <begin position="461"/>
        <end position="481"/>
    </location>
</feature>
<dbReference type="CDD" id="cd17348">
    <property type="entry name" value="MFS_SLC15A3_4"/>
    <property type="match status" value="1"/>
</dbReference>
<gene>
    <name evidence="25" type="primary">SLC15A3</name>
</gene>
<dbReference type="AlphaFoldDB" id="H9H673"/>
<evidence type="ECO:0000256" key="18">
    <source>
        <dbReference type="ARBA" id="ARBA00051485"/>
    </source>
</evidence>
<evidence type="ECO:0000256" key="3">
    <source>
        <dbReference type="ARBA" id="ARBA00005982"/>
    </source>
</evidence>
<feature type="transmembrane region" description="Helical" evidence="24">
    <location>
        <begin position="535"/>
        <end position="554"/>
    </location>
</feature>
<comment type="catalytic activity">
    <reaction evidence="18">
        <text>L-histidine(out) + n H(+)(out) = L-histidine(in) + n H(+)(in)</text>
        <dbReference type="Rhea" id="RHEA:76379"/>
        <dbReference type="ChEBI" id="CHEBI:15378"/>
        <dbReference type="ChEBI" id="CHEBI:57595"/>
    </reaction>
    <physiologicalReaction direction="left-to-right" evidence="18">
        <dbReference type="Rhea" id="RHEA:76380"/>
    </physiologicalReaction>
</comment>
<dbReference type="Bgee" id="ENSMODG00000006514">
    <property type="expression patterns" value="Expressed in lung and 15 other cell types or tissues"/>
</dbReference>
<reference evidence="25" key="1">
    <citation type="journal article" date="2007" name="Nature">
        <title>Genome of the marsupial Monodelphis domestica reveals innovation in non-coding sequences.</title>
        <authorList>
            <person name="Mikkelsen T.S."/>
            <person name="Wakefield M.J."/>
            <person name="Aken B."/>
            <person name="Amemiya C.T."/>
            <person name="Chang J.L."/>
            <person name="Duke S."/>
            <person name="Garber M."/>
            <person name="Gentles A.J."/>
            <person name="Goodstadt L."/>
            <person name="Heger A."/>
            <person name="Jurka J."/>
            <person name="Kamal M."/>
            <person name="Mauceli E."/>
            <person name="Searle S.M."/>
            <person name="Sharpe T."/>
            <person name="Baker M.L."/>
            <person name="Batzer M.A."/>
            <person name="Benos P.V."/>
            <person name="Belov K."/>
            <person name="Clamp M."/>
            <person name="Cook A."/>
            <person name="Cuff J."/>
            <person name="Das R."/>
            <person name="Davidow L."/>
            <person name="Deakin J.E."/>
            <person name="Fazzari M.J."/>
            <person name="Glass J.L."/>
            <person name="Grabherr M."/>
            <person name="Greally J.M."/>
            <person name="Gu W."/>
            <person name="Hore T.A."/>
            <person name="Huttley G.A."/>
            <person name="Kleber M."/>
            <person name="Jirtle R.L."/>
            <person name="Koina E."/>
            <person name="Lee J.T."/>
            <person name="Mahony S."/>
            <person name="Marra M.A."/>
            <person name="Miller R.D."/>
            <person name="Nicholls R.D."/>
            <person name="Oda M."/>
            <person name="Papenfuss A.T."/>
            <person name="Parra Z.E."/>
            <person name="Pollock D.D."/>
            <person name="Ray D.A."/>
            <person name="Schein J.E."/>
            <person name="Speed T.P."/>
            <person name="Thompson K."/>
            <person name="VandeBerg J.L."/>
            <person name="Wade C.M."/>
            <person name="Walker J.A."/>
            <person name="Waters P.D."/>
            <person name="Webber C."/>
            <person name="Weidman J.R."/>
            <person name="Xie X."/>
            <person name="Zody M.C."/>
            <person name="Baldwin J."/>
            <person name="Abdouelleil A."/>
            <person name="Abdulkadir J."/>
            <person name="Abebe A."/>
            <person name="Abera B."/>
            <person name="Abreu J."/>
            <person name="Acer S.C."/>
            <person name="Aftuck L."/>
            <person name="Alexander A."/>
            <person name="An P."/>
            <person name="Anderson E."/>
            <person name="Anderson S."/>
            <person name="Arachi H."/>
            <person name="Azer M."/>
            <person name="Bachantsang P."/>
            <person name="Barry A."/>
            <person name="Bayul T."/>
            <person name="Berlin A."/>
            <person name="Bessette D."/>
            <person name="Bloom T."/>
            <person name="Bloom T."/>
            <person name="Boguslavskiy L."/>
            <person name="Bonnet C."/>
            <person name="Boukhgalter B."/>
            <person name="Bourzgui I."/>
            <person name="Brown A."/>
            <person name="Cahill P."/>
            <person name="Channer S."/>
            <person name="Cheshatsang Y."/>
            <person name="Chuda L."/>
            <person name="Citroen M."/>
            <person name="Collymore A."/>
            <person name="Cooke P."/>
            <person name="Costello M."/>
            <person name="D'Aco K."/>
            <person name="Daza R."/>
            <person name="De Haan G."/>
            <person name="DeGray S."/>
            <person name="DeMaso C."/>
            <person name="Dhargay N."/>
            <person name="Dooley K."/>
            <person name="Dooley E."/>
            <person name="Doricent M."/>
            <person name="Dorje P."/>
            <person name="Dorjee K."/>
            <person name="Dupes A."/>
            <person name="Elong R."/>
            <person name="Falk J."/>
            <person name="Farina A."/>
            <person name="Faro S."/>
            <person name="Ferguson D."/>
            <person name="Fisher S."/>
            <person name="Foley C.D."/>
            <person name="Franke A."/>
            <person name="Friedrich D."/>
            <person name="Gadbois L."/>
            <person name="Gearin G."/>
            <person name="Gearin C.R."/>
            <person name="Giannoukos G."/>
            <person name="Goode T."/>
            <person name="Graham J."/>
            <person name="Grandbois E."/>
            <person name="Grewal S."/>
            <person name="Gyaltsen K."/>
            <person name="Hafez N."/>
            <person name="Hagos B."/>
            <person name="Hall J."/>
            <person name="Henson C."/>
            <person name="Hollinger A."/>
            <person name="Honan T."/>
            <person name="Huard M.D."/>
            <person name="Hughes L."/>
            <person name="Hurhula B."/>
            <person name="Husby M.E."/>
            <person name="Kamat A."/>
            <person name="Kanga B."/>
            <person name="Kashin S."/>
            <person name="Khazanovich D."/>
            <person name="Kisner P."/>
            <person name="Lance K."/>
            <person name="Lara M."/>
            <person name="Lee W."/>
            <person name="Lennon N."/>
            <person name="Letendre F."/>
            <person name="LeVine R."/>
            <person name="Lipovsky A."/>
            <person name="Liu X."/>
            <person name="Liu J."/>
            <person name="Liu S."/>
            <person name="Lokyitsang T."/>
            <person name="Lokyitsang Y."/>
            <person name="Lubonja R."/>
            <person name="Lui A."/>
            <person name="MacDonald P."/>
            <person name="Magnisalis V."/>
            <person name="Maru K."/>
            <person name="Matthews C."/>
            <person name="McCusker W."/>
            <person name="McDonough S."/>
            <person name="Mehta T."/>
            <person name="Meldrim J."/>
            <person name="Meneus L."/>
            <person name="Mihai O."/>
            <person name="Mihalev A."/>
            <person name="Mihova T."/>
            <person name="Mittelman R."/>
            <person name="Mlenga V."/>
            <person name="Montmayeur A."/>
            <person name="Mulrain L."/>
            <person name="Navidi A."/>
            <person name="Naylor J."/>
            <person name="Negash T."/>
            <person name="Nguyen T."/>
            <person name="Nguyen N."/>
            <person name="Nicol R."/>
            <person name="Norbu C."/>
            <person name="Norbu N."/>
            <person name="Novod N."/>
            <person name="O'Neill B."/>
            <person name="Osman S."/>
            <person name="Markiewicz E."/>
            <person name="Oyono O.L."/>
            <person name="Patti C."/>
            <person name="Phunkhang P."/>
            <person name="Pierre F."/>
            <person name="Priest M."/>
            <person name="Raghuraman S."/>
            <person name="Rege F."/>
            <person name="Reyes R."/>
            <person name="Rise C."/>
            <person name="Rogov P."/>
            <person name="Ross K."/>
            <person name="Ryan E."/>
            <person name="Settipalli S."/>
            <person name="Shea T."/>
            <person name="Sherpa N."/>
            <person name="Shi L."/>
            <person name="Shih D."/>
            <person name="Sparrow T."/>
            <person name="Spaulding J."/>
            <person name="Stalker J."/>
            <person name="Stange-Thomann N."/>
            <person name="Stavropoulos S."/>
            <person name="Stone C."/>
            <person name="Strader C."/>
            <person name="Tesfaye S."/>
            <person name="Thomson T."/>
            <person name="Thoulutsang Y."/>
            <person name="Thoulutsang D."/>
            <person name="Topham K."/>
            <person name="Topping I."/>
            <person name="Tsamla T."/>
            <person name="Vassiliev H."/>
            <person name="Vo A."/>
            <person name="Wangchuk T."/>
            <person name="Wangdi T."/>
            <person name="Weiand M."/>
            <person name="Wilkinson J."/>
            <person name="Wilson A."/>
            <person name="Yadav S."/>
            <person name="Young G."/>
            <person name="Yu Q."/>
            <person name="Zembek L."/>
            <person name="Zhong D."/>
            <person name="Zimmer A."/>
            <person name="Zwirko Z."/>
            <person name="Jaffe D.B."/>
            <person name="Alvarez P."/>
            <person name="Brockman W."/>
            <person name="Butler J."/>
            <person name="Chin C."/>
            <person name="Gnerre S."/>
            <person name="MacCallum I."/>
            <person name="Graves J.A."/>
            <person name="Ponting C.P."/>
            <person name="Breen M."/>
            <person name="Samollow P.B."/>
            <person name="Lander E.S."/>
            <person name="Lindblad-Toh K."/>
        </authorList>
    </citation>
    <scope>NUCLEOTIDE SEQUENCE [LARGE SCALE GENOMIC DNA]</scope>
</reference>
<comment type="catalytic activity">
    <reaction evidence="19">
        <text>glycylglycylglycine(out) + n H(+)(out) = glycylglycylglycine(in) + n H(+)(in)</text>
        <dbReference type="Rhea" id="RHEA:76391"/>
        <dbReference type="ChEBI" id="CHEBI:15378"/>
        <dbReference type="ChEBI" id="CHEBI:195214"/>
    </reaction>
    <physiologicalReaction direction="left-to-right" evidence="19">
        <dbReference type="Rhea" id="RHEA:76392"/>
    </physiologicalReaction>
</comment>
<feature type="transmembrane region" description="Helical" evidence="24">
    <location>
        <begin position="98"/>
        <end position="118"/>
    </location>
</feature>
<dbReference type="FunFam" id="1.20.1250.20:FF:000307">
    <property type="entry name" value="Solute carrier family 15 member 3"/>
    <property type="match status" value="1"/>
</dbReference>
<evidence type="ECO:0000256" key="11">
    <source>
        <dbReference type="ARBA" id="ARBA00022927"/>
    </source>
</evidence>
<keyword evidence="5" id="KW-0399">Innate immunity</keyword>
<dbReference type="SUPFAM" id="SSF103473">
    <property type="entry name" value="MFS general substrate transporter"/>
    <property type="match status" value="1"/>
</dbReference>
<dbReference type="GO" id="GO:0015293">
    <property type="term" value="F:symporter activity"/>
    <property type="evidence" value="ECO:0007669"/>
    <property type="project" value="UniProtKB-KW"/>
</dbReference>
<evidence type="ECO:0000256" key="10">
    <source>
        <dbReference type="ARBA" id="ARBA00022859"/>
    </source>
</evidence>
<proteinExistence type="inferred from homology"/>
<keyword evidence="11" id="KW-0653">Protein transport</keyword>
<dbReference type="GeneID" id="100025863"/>
<feature type="transmembrane region" description="Helical" evidence="24">
    <location>
        <begin position="224"/>
        <end position="249"/>
    </location>
</feature>
<evidence type="ECO:0000256" key="22">
    <source>
        <dbReference type="ARBA" id="ARBA00078676"/>
    </source>
</evidence>
<evidence type="ECO:0000256" key="5">
    <source>
        <dbReference type="ARBA" id="ARBA00022588"/>
    </source>
</evidence>
<feature type="transmembrane region" description="Helical" evidence="24">
    <location>
        <begin position="493"/>
        <end position="515"/>
    </location>
</feature>
<dbReference type="GO" id="GO:0045087">
    <property type="term" value="P:innate immune response"/>
    <property type="evidence" value="ECO:0007669"/>
    <property type="project" value="UniProtKB-KW"/>
</dbReference>
<sequence length="580" mass="64205">MDGDAVPAEQRPLLGPALRSRGQVVWGRRRAACAAVLLAEMLERAAFFGISANLVLYLNSINFNWDGQQASRASLVFLGASYLLSPIGGWLADVYLGRYATIVISLLLYLVTSCLLPVTAFPDGRESFCGEMTFTIQPACPGKDCQRGPSSPYCAPTMYGGLLLLALGISSVKANLTSFGADQVMDLGRDATRRFFNWFYWSINVGAVLSLFLVAFIQQNISFLIGYIIPVACVGLALFVFICAGPTFITKPPTGSQVSSMLKLAFQRCCPRWCPCFARSPREADGLTSRWSSRSPSRREDDANFRVLVKILPVMLTLVPYWMVYFQMQSTYILQGLHLQIPYIFQGHLDNGSDTKLSQDSSSYRFPEAWLLLANVVMVLILVPLKDRVIDPFLQRRKLLPSPLQKMVLGMLFGFASVIAAGILETKRLQYIHRNETVAQQIGHDVYFAAPMYIWWQIPQYLLIGISEIFASIPGLEFAYSEAPRSMQGAIMGIFYFLSGVGSFLGSSLVALLSLPPGGWLHCPRDYGNINNCRLDLYFFLLAGLQAAAALLFLRIAHHYERERSAPSPACRSCTGRAGG</sequence>
<dbReference type="Pfam" id="PF00854">
    <property type="entry name" value="PTR2"/>
    <property type="match status" value="1"/>
</dbReference>
<dbReference type="GO" id="GO:0015031">
    <property type="term" value="P:protein transport"/>
    <property type="evidence" value="ECO:0007669"/>
    <property type="project" value="UniProtKB-KW"/>
</dbReference>
<dbReference type="GO" id="GO:0005765">
    <property type="term" value="C:lysosomal membrane"/>
    <property type="evidence" value="ECO:0000318"/>
    <property type="project" value="GO_Central"/>
</dbReference>
<feature type="transmembrane region" description="Helical" evidence="24">
    <location>
        <begin position="307"/>
        <end position="325"/>
    </location>
</feature>
<evidence type="ECO:0000256" key="20">
    <source>
        <dbReference type="ARBA" id="ARBA00055109"/>
    </source>
</evidence>
<feature type="transmembrane region" description="Helical" evidence="24">
    <location>
        <begin position="198"/>
        <end position="218"/>
    </location>
</feature>
<keyword evidence="7" id="KW-0967">Endosome</keyword>
<dbReference type="RefSeq" id="XP_001376669.2">
    <property type="nucleotide sequence ID" value="XM_001376632.5"/>
</dbReference>
<feature type="transmembrane region" description="Helical" evidence="24">
    <location>
        <begin position="369"/>
        <end position="386"/>
    </location>
</feature>
<evidence type="ECO:0000256" key="21">
    <source>
        <dbReference type="ARBA" id="ARBA00070838"/>
    </source>
</evidence>
<dbReference type="KEGG" id="mdo:100025863"/>
<dbReference type="GO" id="GO:0071916">
    <property type="term" value="F:dipeptide transmembrane transporter activity"/>
    <property type="evidence" value="ECO:0000318"/>
    <property type="project" value="GO_Central"/>
</dbReference>
<evidence type="ECO:0000256" key="13">
    <source>
        <dbReference type="ARBA" id="ARBA00023136"/>
    </source>
</evidence>
<keyword evidence="4" id="KW-0813">Transport</keyword>
<evidence type="ECO:0000256" key="16">
    <source>
        <dbReference type="ARBA" id="ARBA00047275"/>
    </source>
</evidence>
<dbReference type="CTD" id="51296"/>
<keyword evidence="12 24" id="KW-1133">Transmembrane helix</keyword>
<name>H9H673_MONDO</name>
<evidence type="ECO:0000256" key="9">
    <source>
        <dbReference type="ARBA" id="ARBA00022856"/>
    </source>
</evidence>
<keyword evidence="9" id="KW-0571">Peptide transport</keyword>
<organism evidence="25 26">
    <name type="scientific">Monodelphis domestica</name>
    <name type="common">Gray short-tailed opossum</name>
    <dbReference type="NCBI Taxonomy" id="13616"/>
    <lineage>
        <taxon>Eukaryota</taxon>
        <taxon>Metazoa</taxon>
        <taxon>Chordata</taxon>
        <taxon>Craniata</taxon>
        <taxon>Vertebrata</taxon>
        <taxon>Euteleostomi</taxon>
        <taxon>Mammalia</taxon>
        <taxon>Metatheria</taxon>
        <taxon>Didelphimorphia</taxon>
        <taxon>Didelphidae</taxon>
        <taxon>Monodelphis</taxon>
    </lineage>
</organism>
<evidence type="ECO:0000256" key="17">
    <source>
        <dbReference type="ARBA" id="ARBA00051424"/>
    </source>
</evidence>
<dbReference type="GO" id="GO:0010008">
    <property type="term" value="C:endosome membrane"/>
    <property type="evidence" value="ECO:0007669"/>
    <property type="project" value="UniProtKB-SubCell"/>
</dbReference>
<keyword evidence="6 24" id="KW-0812">Transmembrane</keyword>
<dbReference type="OrthoDB" id="8904098at2759"/>
<reference evidence="25" key="3">
    <citation type="submission" date="2025-09" db="UniProtKB">
        <authorList>
            <consortium name="Ensembl"/>
        </authorList>
    </citation>
    <scope>IDENTIFICATION</scope>
</reference>
<comment type="catalytic activity">
    <reaction evidence="16">
        <text>N-acetyl-D-muramoyl-L-alanyl-D-isoglutamine(out) + n H(+)(out) = N-acetyl-D-muramoyl-L-alanyl-D-isoglutamine(in) + n H(+)(in)</text>
        <dbReference type="Rhea" id="RHEA:76371"/>
        <dbReference type="ChEBI" id="CHEBI:15378"/>
        <dbReference type="ChEBI" id="CHEBI:155830"/>
    </reaction>
    <physiologicalReaction direction="left-to-right" evidence="16">
        <dbReference type="Rhea" id="RHEA:76372"/>
    </physiologicalReaction>
</comment>
<dbReference type="PANTHER" id="PTHR11654">
    <property type="entry name" value="OLIGOPEPTIDE TRANSPORTER-RELATED"/>
    <property type="match status" value="1"/>
</dbReference>
<dbReference type="GO" id="GO:0140206">
    <property type="term" value="P:dipeptide import across plasma membrane"/>
    <property type="evidence" value="ECO:0000318"/>
    <property type="project" value="GO_Central"/>
</dbReference>
<evidence type="ECO:0000256" key="1">
    <source>
        <dbReference type="ARBA" id="ARBA00004155"/>
    </source>
</evidence>
<dbReference type="OMA" id="WMHGAEG"/>
<protein>
    <recommendedName>
        <fullName evidence="21">Solute carrier family 15 member 3</fullName>
    </recommendedName>
    <alternativeName>
        <fullName evidence="22">Peptide transporter 3</fullName>
    </alternativeName>
    <alternativeName>
        <fullName evidence="23">Peptide/histidine transporter 2</fullName>
    </alternativeName>
</protein>
<keyword evidence="26" id="KW-1185">Reference proteome</keyword>
<evidence type="ECO:0000256" key="7">
    <source>
        <dbReference type="ARBA" id="ARBA00022753"/>
    </source>
</evidence>
<comment type="subcellular location">
    <subcellularLocation>
        <location evidence="2">Endosome membrane</location>
        <topology evidence="2">Multi-pass membrane protein</topology>
    </subcellularLocation>
    <subcellularLocation>
        <location evidence="1">Lysosome membrane</location>
        <topology evidence="1">Multi-pass membrane protein</topology>
    </subcellularLocation>
</comment>
<keyword evidence="14" id="KW-0325">Glycoprotein</keyword>
<evidence type="ECO:0000313" key="26">
    <source>
        <dbReference type="Proteomes" id="UP000002280"/>
    </source>
</evidence>
<evidence type="ECO:0000256" key="24">
    <source>
        <dbReference type="SAM" id="Phobius"/>
    </source>
</evidence>
<keyword evidence="8" id="KW-0769">Symport</keyword>